<dbReference type="VEuPathDB" id="FungiDB:CC1G_09278"/>
<keyword evidence="2" id="KW-0472">Membrane</keyword>
<keyword evidence="2" id="KW-0812">Transmembrane</keyword>
<organism evidence="3 4">
    <name type="scientific">Coprinopsis cinerea (strain Okayama-7 / 130 / ATCC MYA-4618 / FGSC 9003)</name>
    <name type="common">Inky cap fungus</name>
    <name type="synonym">Hormographiella aspergillata</name>
    <dbReference type="NCBI Taxonomy" id="240176"/>
    <lineage>
        <taxon>Eukaryota</taxon>
        <taxon>Fungi</taxon>
        <taxon>Dikarya</taxon>
        <taxon>Basidiomycota</taxon>
        <taxon>Agaricomycotina</taxon>
        <taxon>Agaricomycetes</taxon>
        <taxon>Agaricomycetidae</taxon>
        <taxon>Agaricales</taxon>
        <taxon>Agaricineae</taxon>
        <taxon>Psathyrellaceae</taxon>
        <taxon>Coprinopsis</taxon>
    </lineage>
</organism>
<evidence type="ECO:0000256" key="1">
    <source>
        <dbReference type="SAM" id="MobiDB-lite"/>
    </source>
</evidence>
<comment type="caution">
    <text evidence="3">The sequence shown here is derived from an EMBL/GenBank/DDBJ whole genome shotgun (WGS) entry which is preliminary data.</text>
</comment>
<evidence type="ECO:0008006" key="5">
    <source>
        <dbReference type="Google" id="ProtNLM"/>
    </source>
</evidence>
<sequence length="333" mass="36612">MKSSDPSKDELEKKLAQALSVPFVVSFGVAHTLACLTTIARLIHRYRRRQLWWDDLFALVASVASLFLVCTTVAAKAAPKGGYSIQVQALLFWCGFFLTTTVVWSSRLSILSTVIYFLPPGRNRLITVYSFAILCVGYLTALVSKIFYSGIPVRLLPQPPFCKEVAILNIVLDTIATVWLVGWPAYILARMKLRKPVRRLFTVCFSCTACLAAMDIFHGVNVMTHSRHLFLSSHLELLFSVLVANIVVVAAYVYRTFNGISIESEESGEPSDHSTGTKVHAHGAATQYPTDRRATSYEATSSSIGPFTTIYTGETGGPDFEPAHTVVGSSSRS</sequence>
<dbReference type="OMA" id="PIEWITI"/>
<feature type="transmembrane region" description="Helical" evidence="2">
    <location>
        <begin position="237"/>
        <end position="254"/>
    </location>
</feature>
<proteinExistence type="predicted"/>
<keyword evidence="2" id="KW-1133">Transmembrane helix</keyword>
<dbReference type="AlphaFoldDB" id="A8N857"/>
<dbReference type="InterPro" id="IPR052337">
    <property type="entry name" value="SAT4-like"/>
</dbReference>
<reference evidence="3 4" key="1">
    <citation type="journal article" date="2010" name="Proc. Natl. Acad. Sci. U.S.A.">
        <title>Insights into evolution of multicellular fungi from the assembled chromosomes of the mushroom Coprinopsis cinerea (Coprinus cinereus).</title>
        <authorList>
            <person name="Stajich J.E."/>
            <person name="Wilke S.K."/>
            <person name="Ahren D."/>
            <person name="Au C.H."/>
            <person name="Birren B.W."/>
            <person name="Borodovsky M."/>
            <person name="Burns C."/>
            <person name="Canback B."/>
            <person name="Casselton L.A."/>
            <person name="Cheng C.K."/>
            <person name="Deng J."/>
            <person name="Dietrich F.S."/>
            <person name="Fargo D.C."/>
            <person name="Farman M.L."/>
            <person name="Gathman A.C."/>
            <person name="Goldberg J."/>
            <person name="Guigo R."/>
            <person name="Hoegger P.J."/>
            <person name="Hooker J.B."/>
            <person name="Huggins A."/>
            <person name="James T.Y."/>
            <person name="Kamada T."/>
            <person name="Kilaru S."/>
            <person name="Kodira C."/>
            <person name="Kues U."/>
            <person name="Kupfer D."/>
            <person name="Kwan H.S."/>
            <person name="Lomsadze A."/>
            <person name="Li W."/>
            <person name="Lilly W.W."/>
            <person name="Ma L.J."/>
            <person name="Mackey A.J."/>
            <person name="Manning G."/>
            <person name="Martin F."/>
            <person name="Muraguchi H."/>
            <person name="Natvig D.O."/>
            <person name="Palmerini H."/>
            <person name="Ramesh M.A."/>
            <person name="Rehmeyer C.J."/>
            <person name="Roe B.A."/>
            <person name="Shenoy N."/>
            <person name="Stanke M."/>
            <person name="Ter-Hovhannisyan V."/>
            <person name="Tunlid A."/>
            <person name="Velagapudi R."/>
            <person name="Vision T.J."/>
            <person name="Zeng Q."/>
            <person name="Zolan M.E."/>
            <person name="Pukkila P.J."/>
        </authorList>
    </citation>
    <scope>NUCLEOTIDE SEQUENCE [LARGE SCALE GENOMIC DNA]</scope>
    <source>
        <strain evidence="4">Okayama-7 / 130 / ATCC MYA-4618 / FGSC 9003</strain>
    </source>
</reference>
<evidence type="ECO:0000313" key="3">
    <source>
        <dbReference type="EMBL" id="EAU90801.1"/>
    </source>
</evidence>
<dbReference type="KEGG" id="cci:CC1G_09278"/>
<dbReference type="OrthoDB" id="444631at2759"/>
<keyword evidence="4" id="KW-1185">Reference proteome</keyword>
<feature type="transmembrane region" description="Helical" evidence="2">
    <location>
        <begin position="200"/>
        <end position="217"/>
    </location>
</feature>
<dbReference type="InParanoid" id="A8N857"/>
<accession>A8N857</accession>
<dbReference type="PANTHER" id="PTHR33048">
    <property type="entry name" value="PTH11-LIKE INTEGRAL MEMBRANE PROTEIN (AFU_ORTHOLOGUE AFUA_5G11245)"/>
    <property type="match status" value="1"/>
</dbReference>
<dbReference type="RefSeq" id="XP_001831013.1">
    <property type="nucleotide sequence ID" value="XM_001830961.1"/>
</dbReference>
<dbReference type="PANTHER" id="PTHR33048:SF47">
    <property type="entry name" value="INTEGRAL MEMBRANE PROTEIN-RELATED"/>
    <property type="match status" value="1"/>
</dbReference>
<feature type="transmembrane region" description="Helical" evidence="2">
    <location>
        <begin position="125"/>
        <end position="147"/>
    </location>
</feature>
<evidence type="ECO:0000256" key="2">
    <source>
        <dbReference type="SAM" id="Phobius"/>
    </source>
</evidence>
<feature type="transmembrane region" description="Helical" evidence="2">
    <location>
        <begin position="90"/>
        <end position="118"/>
    </location>
</feature>
<gene>
    <name evidence="3" type="ORF">CC1G_09278</name>
</gene>
<dbReference type="EMBL" id="AACS02000003">
    <property type="protein sequence ID" value="EAU90801.1"/>
    <property type="molecule type" value="Genomic_DNA"/>
</dbReference>
<evidence type="ECO:0000313" key="4">
    <source>
        <dbReference type="Proteomes" id="UP000001861"/>
    </source>
</evidence>
<name>A8N857_COPC7</name>
<dbReference type="GeneID" id="6007467"/>
<feature type="transmembrane region" description="Helical" evidence="2">
    <location>
        <begin position="56"/>
        <end position="78"/>
    </location>
</feature>
<feature type="region of interest" description="Disordered" evidence="1">
    <location>
        <begin position="264"/>
        <end position="300"/>
    </location>
</feature>
<dbReference type="Proteomes" id="UP000001861">
    <property type="component" value="Unassembled WGS sequence"/>
</dbReference>
<protein>
    <recommendedName>
        <fullName evidence="5">Integral membrane protein</fullName>
    </recommendedName>
</protein>
<dbReference type="eggNOG" id="ENOG502SQ2M">
    <property type="taxonomic scope" value="Eukaryota"/>
</dbReference>
<feature type="transmembrane region" description="Helical" evidence="2">
    <location>
        <begin position="167"/>
        <end position="188"/>
    </location>
</feature>
<feature type="transmembrane region" description="Helical" evidence="2">
    <location>
        <begin position="20"/>
        <end position="44"/>
    </location>
</feature>